<evidence type="ECO:0000256" key="1">
    <source>
        <dbReference type="SAM" id="Coils"/>
    </source>
</evidence>
<dbReference type="Pfam" id="PF13966">
    <property type="entry name" value="zf-RVT"/>
    <property type="match status" value="1"/>
</dbReference>
<evidence type="ECO:0000313" key="4">
    <source>
        <dbReference type="EMBL" id="SPD07695.1"/>
    </source>
</evidence>
<organism evidence="4">
    <name type="scientific">Fagus sylvatica</name>
    <name type="common">Beechnut</name>
    <dbReference type="NCBI Taxonomy" id="28930"/>
    <lineage>
        <taxon>Eukaryota</taxon>
        <taxon>Viridiplantae</taxon>
        <taxon>Streptophyta</taxon>
        <taxon>Embryophyta</taxon>
        <taxon>Tracheophyta</taxon>
        <taxon>Spermatophyta</taxon>
        <taxon>Magnoliopsida</taxon>
        <taxon>eudicotyledons</taxon>
        <taxon>Gunneridae</taxon>
        <taxon>Pentapetalae</taxon>
        <taxon>rosids</taxon>
        <taxon>fabids</taxon>
        <taxon>Fagales</taxon>
        <taxon>Fagaceae</taxon>
        <taxon>Fagus</taxon>
    </lineage>
</organism>
<evidence type="ECO:0000259" key="2">
    <source>
        <dbReference type="Pfam" id="PF13456"/>
    </source>
</evidence>
<dbReference type="GO" id="GO:0003676">
    <property type="term" value="F:nucleic acid binding"/>
    <property type="evidence" value="ECO:0007669"/>
    <property type="project" value="InterPro"/>
</dbReference>
<proteinExistence type="predicted"/>
<dbReference type="EMBL" id="OIVN01002947">
    <property type="protein sequence ID" value="SPD07695.1"/>
    <property type="molecule type" value="Genomic_DNA"/>
</dbReference>
<dbReference type="CDD" id="cd06222">
    <property type="entry name" value="RNase_H_like"/>
    <property type="match status" value="1"/>
</dbReference>
<dbReference type="InterPro" id="IPR044730">
    <property type="entry name" value="RNase_H-like_dom_plant"/>
</dbReference>
<reference evidence="4" key="1">
    <citation type="submission" date="2018-02" db="EMBL/GenBank/DDBJ databases">
        <authorList>
            <person name="Cohen D.B."/>
            <person name="Kent A.D."/>
        </authorList>
    </citation>
    <scope>NUCLEOTIDE SEQUENCE</scope>
</reference>
<dbReference type="InterPro" id="IPR026960">
    <property type="entry name" value="RVT-Znf"/>
</dbReference>
<gene>
    <name evidence="4" type="ORF">FSB_LOCUS35577</name>
</gene>
<dbReference type="GO" id="GO:0004523">
    <property type="term" value="F:RNA-DNA hybrid ribonuclease activity"/>
    <property type="evidence" value="ECO:0007669"/>
    <property type="project" value="InterPro"/>
</dbReference>
<keyword evidence="1" id="KW-0175">Coiled coil</keyword>
<accession>A0A2N9H705</accession>
<evidence type="ECO:0000259" key="3">
    <source>
        <dbReference type="Pfam" id="PF13966"/>
    </source>
</evidence>
<feature type="domain" description="RNase H type-1" evidence="2">
    <location>
        <begin position="586"/>
        <end position="695"/>
    </location>
</feature>
<dbReference type="AlphaFoldDB" id="A0A2N9H705"/>
<feature type="domain" description="Reverse transcriptase zinc-binding" evidence="3">
    <location>
        <begin position="373"/>
        <end position="468"/>
    </location>
</feature>
<name>A0A2N9H705_FAGSY</name>
<sequence>MASSSSQNKPKAINLNDTPSMMPEVWRPYFLSPNGPVSVTDSVMLNGVTATAVAAGLCTPEDAKVLAGRTNPQIINDSMALIIQCVATISNMGRRLHLRNLEVKTLRFQVTILQRLLKESKKKVGEVKEENKRLKALVDSYIDDLVIRSTEQNLMTLIFSNLSTLYLLDILYERNYQMAAKLDMNKAYDRVEWDYLKAMLLQLGFHQKWDRIWKWLQGWKEKLLSQAGREVLIKAVIQAIPTYAMSVFNFPASLCVDICSMANRFWWGKQEGNRKIHWLSWVKVENWNGSRVKIWKDAWLSSPTTNRVLSPICVLDQNATVDSLIDVETMTWNQSLIQRVFWPRDIALILAIPLSKRKPPDRLIWTGTKNGQFTVRSAYHFLLAQQRCGDASSSTDSLWTSLWKAIWSARVQPKMKLFIWRACSDILPTQGNLFRRGVSNAKSCRWCEDEVETVSHALWQCDFAQKVWKATPISFPSDCVASLCFTDVVQCYVQSLAHHPNLEIMLTIAWKLWQARNLFLWEAQLSTVEDISKGAAGMAIDFLEYGLDIHNASGRVEIVAGEKWRPPEQNHFKMNISMITCQANAKVGVGVLVRDFTGSVIAALEQSFLAPGDMLHMHAMAVLAGLQFAFDVGLRCIDLEMESKELLCLLKAPRPCLAAVGNLVEDILLIKKSFTLLKFSFVSKSCNKIAHVLAIEALSSNTAQVWLEDYPVCILSLVQFDSIQ</sequence>
<feature type="coiled-coil region" evidence="1">
    <location>
        <begin position="110"/>
        <end position="137"/>
    </location>
</feature>
<dbReference type="Pfam" id="PF13456">
    <property type="entry name" value="RVT_3"/>
    <property type="match status" value="1"/>
</dbReference>
<dbReference type="InterPro" id="IPR002156">
    <property type="entry name" value="RNaseH_domain"/>
</dbReference>
<dbReference type="PANTHER" id="PTHR33116">
    <property type="entry name" value="REVERSE TRANSCRIPTASE ZINC-BINDING DOMAIN-CONTAINING PROTEIN-RELATED-RELATED"/>
    <property type="match status" value="1"/>
</dbReference>
<evidence type="ECO:0008006" key="5">
    <source>
        <dbReference type="Google" id="ProtNLM"/>
    </source>
</evidence>
<protein>
    <recommendedName>
        <fullName evidence="5">Reverse transcriptase zinc-binding domain-containing protein</fullName>
    </recommendedName>
</protein>
<dbReference type="PANTHER" id="PTHR33116:SF86">
    <property type="entry name" value="REVERSE TRANSCRIPTASE DOMAIN-CONTAINING PROTEIN"/>
    <property type="match status" value="1"/>
</dbReference>